<proteinExistence type="predicted"/>
<dbReference type="AlphaFoldDB" id="A0ABD2MIM8"/>
<protein>
    <submittedName>
        <fullName evidence="1">Uncharacterized protein</fullName>
    </submittedName>
</protein>
<sequence length="171" mass="19529">MNTNADALSRIEIHPIESNDQDDISIIANPADPSDIPEIDADELLEFLGPPNNPNQQEIIIHDNIQLTTPRVNSENETVHSSHENPILGAPYSEKSINTYKNQIIISNSQTHKYTASREKIFDKNRLILRLPTQNTEEAIVKFAKEYLIPNQTYCIFFKDPELESTFIRNI</sequence>
<organism evidence="1 2">
    <name type="scientific">Cryptolaemus montrouzieri</name>
    <dbReference type="NCBI Taxonomy" id="559131"/>
    <lineage>
        <taxon>Eukaryota</taxon>
        <taxon>Metazoa</taxon>
        <taxon>Ecdysozoa</taxon>
        <taxon>Arthropoda</taxon>
        <taxon>Hexapoda</taxon>
        <taxon>Insecta</taxon>
        <taxon>Pterygota</taxon>
        <taxon>Neoptera</taxon>
        <taxon>Endopterygota</taxon>
        <taxon>Coleoptera</taxon>
        <taxon>Polyphaga</taxon>
        <taxon>Cucujiformia</taxon>
        <taxon>Coccinelloidea</taxon>
        <taxon>Coccinellidae</taxon>
        <taxon>Scymninae</taxon>
        <taxon>Scymnini</taxon>
        <taxon>Cryptolaemus</taxon>
    </lineage>
</organism>
<reference evidence="1 2" key="1">
    <citation type="journal article" date="2021" name="BMC Biol.">
        <title>Horizontally acquired antibacterial genes associated with adaptive radiation of ladybird beetles.</title>
        <authorList>
            <person name="Li H.S."/>
            <person name="Tang X.F."/>
            <person name="Huang Y.H."/>
            <person name="Xu Z.Y."/>
            <person name="Chen M.L."/>
            <person name="Du X.Y."/>
            <person name="Qiu B.Y."/>
            <person name="Chen P.T."/>
            <person name="Zhang W."/>
            <person name="Slipinski A."/>
            <person name="Escalona H.E."/>
            <person name="Waterhouse R.M."/>
            <person name="Zwick A."/>
            <person name="Pang H."/>
        </authorList>
    </citation>
    <scope>NUCLEOTIDE SEQUENCE [LARGE SCALE GENOMIC DNA]</scope>
    <source>
        <strain evidence="1">SYSU2018</strain>
    </source>
</reference>
<dbReference type="Proteomes" id="UP001516400">
    <property type="component" value="Unassembled WGS sequence"/>
</dbReference>
<dbReference type="EMBL" id="JABFTP020000001">
    <property type="protein sequence ID" value="KAL3266175.1"/>
    <property type="molecule type" value="Genomic_DNA"/>
</dbReference>
<keyword evidence="2" id="KW-1185">Reference proteome</keyword>
<comment type="caution">
    <text evidence="1">The sequence shown here is derived from an EMBL/GenBank/DDBJ whole genome shotgun (WGS) entry which is preliminary data.</text>
</comment>
<evidence type="ECO:0000313" key="2">
    <source>
        <dbReference type="Proteomes" id="UP001516400"/>
    </source>
</evidence>
<gene>
    <name evidence="1" type="ORF">HHI36_010359</name>
</gene>
<evidence type="ECO:0000313" key="1">
    <source>
        <dbReference type="EMBL" id="KAL3266175.1"/>
    </source>
</evidence>
<accession>A0ABD2MIM8</accession>
<name>A0ABD2MIM8_9CUCU</name>